<proteinExistence type="predicted"/>
<gene>
    <name evidence="1" type="ORF">KSP40_PGU004510</name>
</gene>
<evidence type="ECO:0000313" key="1">
    <source>
        <dbReference type="EMBL" id="KAK8965409.1"/>
    </source>
</evidence>
<protein>
    <submittedName>
        <fullName evidence="1">Uncharacterized protein</fullName>
    </submittedName>
</protein>
<keyword evidence="2" id="KW-1185">Reference proteome</keyword>
<evidence type="ECO:0000313" key="2">
    <source>
        <dbReference type="Proteomes" id="UP001412067"/>
    </source>
</evidence>
<dbReference type="Proteomes" id="UP001412067">
    <property type="component" value="Unassembled WGS sequence"/>
</dbReference>
<comment type="caution">
    <text evidence="1">The sequence shown here is derived from an EMBL/GenBank/DDBJ whole genome shotgun (WGS) entry which is preliminary data.</text>
</comment>
<organism evidence="1 2">
    <name type="scientific">Platanthera guangdongensis</name>
    <dbReference type="NCBI Taxonomy" id="2320717"/>
    <lineage>
        <taxon>Eukaryota</taxon>
        <taxon>Viridiplantae</taxon>
        <taxon>Streptophyta</taxon>
        <taxon>Embryophyta</taxon>
        <taxon>Tracheophyta</taxon>
        <taxon>Spermatophyta</taxon>
        <taxon>Magnoliopsida</taxon>
        <taxon>Liliopsida</taxon>
        <taxon>Asparagales</taxon>
        <taxon>Orchidaceae</taxon>
        <taxon>Orchidoideae</taxon>
        <taxon>Orchideae</taxon>
        <taxon>Orchidinae</taxon>
        <taxon>Platanthera</taxon>
    </lineage>
</organism>
<reference evidence="1 2" key="1">
    <citation type="journal article" date="2022" name="Nat. Plants">
        <title>Genomes of leafy and leafless Platanthera orchids illuminate the evolution of mycoheterotrophy.</title>
        <authorList>
            <person name="Li M.H."/>
            <person name="Liu K.W."/>
            <person name="Li Z."/>
            <person name="Lu H.C."/>
            <person name="Ye Q.L."/>
            <person name="Zhang D."/>
            <person name="Wang J.Y."/>
            <person name="Li Y.F."/>
            <person name="Zhong Z.M."/>
            <person name="Liu X."/>
            <person name="Yu X."/>
            <person name="Liu D.K."/>
            <person name="Tu X.D."/>
            <person name="Liu B."/>
            <person name="Hao Y."/>
            <person name="Liao X.Y."/>
            <person name="Jiang Y.T."/>
            <person name="Sun W.H."/>
            <person name="Chen J."/>
            <person name="Chen Y.Q."/>
            <person name="Ai Y."/>
            <person name="Zhai J.W."/>
            <person name="Wu S.S."/>
            <person name="Zhou Z."/>
            <person name="Hsiao Y.Y."/>
            <person name="Wu W.L."/>
            <person name="Chen Y.Y."/>
            <person name="Lin Y.F."/>
            <person name="Hsu J.L."/>
            <person name="Li C.Y."/>
            <person name="Wang Z.W."/>
            <person name="Zhao X."/>
            <person name="Zhong W.Y."/>
            <person name="Ma X.K."/>
            <person name="Ma L."/>
            <person name="Huang J."/>
            <person name="Chen G.Z."/>
            <person name="Huang M.Z."/>
            <person name="Huang L."/>
            <person name="Peng D.H."/>
            <person name="Luo Y.B."/>
            <person name="Zou S.Q."/>
            <person name="Chen S.P."/>
            <person name="Lan S."/>
            <person name="Tsai W.C."/>
            <person name="Van de Peer Y."/>
            <person name="Liu Z.J."/>
        </authorList>
    </citation>
    <scope>NUCLEOTIDE SEQUENCE [LARGE SCALE GENOMIC DNA]</scope>
    <source>
        <strain evidence="1">Lor288</strain>
    </source>
</reference>
<accession>A0ABR2MP03</accession>
<dbReference type="EMBL" id="JBBWWR010000006">
    <property type="protein sequence ID" value="KAK8965409.1"/>
    <property type="molecule type" value="Genomic_DNA"/>
</dbReference>
<name>A0ABR2MP03_9ASPA</name>
<sequence length="77" mass="9002">MADVEYIDRDDRLSIVQFAAKLSNVWGEASSRYLLKSLCSVYLKTVHDAPFGRTYFHRSSGYDRMNRTLIMTRFMLS</sequence>